<proteinExistence type="predicted"/>
<sequence>MIHITRGDNIKKYLNSHTKVLITKDTFKSYFFRFLWDKKNIVIFDILKVYAQNLYKELINSEKTYNQVVVEIVENKELGYSINHRIIKVSSSKSIYY</sequence>
<reference evidence="1" key="1">
    <citation type="journal article" date="2004" name="J. Bacteriol.">
        <title>Telomere exchange between linear replicons of Borrelia burgdorferi.</title>
        <authorList>
            <person name="Huang W.M."/>
            <person name="Robertson M."/>
            <person name="Aron J."/>
            <person name="Casjens S."/>
        </authorList>
    </citation>
    <scope>NUCLEOTIDE SEQUENCE</scope>
    <source>
        <strain evidence="1">Sh-2-82</strain>
    </source>
</reference>
<organism evidence="1">
    <name type="scientific">Borreliella burgdorferi</name>
    <name type="common">Lyme disease spirochete</name>
    <name type="synonym">Borrelia burgdorferi</name>
    <dbReference type="NCBI Taxonomy" id="139"/>
    <lineage>
        <taxon>Bacteria</taxon>
        <taxon>Pseudomonadati</taxon>
        <taxon>Spirochaetota</taxon>
        <taxon>Spirochaetia</taxon>
        <taxon>Spirochaetales</taxon>
        <taxon>Borreliaceae</taxon>
        <taxon>Borreliella</taxon>
    </lineage>
</organism>
<dbReference type="EMBL" id="AY309081">
    <property type="protein sequence ID" value="AAQ81890.1"/>
    <property type="molecule type" value="Genomic_DNA"/>
</dbReference>
<protein>
    <submittedName>
        <fullName evidence="1">Uncharacterized protein</fullName>
    </submittedName>
</protein>
<name>H7C642_BORBG</name>
<dbReference type="AlphaFoldDB" id="H7C642"/>
<accession>H7C642</accession>
<evidence type="ECO:0000313" key="1">
    <source>
        <dbReference type="EMBL" id="AAQ81890.1"/>
    </source>
</evidence>